<feature type="compositionally biased region" description="Polar residues" evidence="11">
    <location>
        <begin position="146"/>
        <end position="162"/>
    </location>
</feature>
<dbReference type="GO" id="GO:0005634">
    <property type="term" value="C:nucleus"/>
    <property type="evidence" value="ECO:0007669"/>
    <property type="project" value="UniProtKB-SubCell"/>
</dbReference>
<evidence type="ECO:0000256" key="9">
    <source>
        <dbReference type="PROSITE-ProRule" id="PRU00108"/>
    </source>
</evidence>
<dbReference type="InterPro" id="IPR001356">
    <property type="entry name" value="HD"/>
</dbReference>
<evidence type="ECO:0000313" key="15">
    <source>
        <dbReference type="RefSeq" id="XP_013396124.1"/>
    </source>
</evidence>
<name>A0A1S3ICZ4_LINAN</name>
<dbReference type="InterPro" id="IPR020479">
    <property type="entry name" value="HD_metazoa"/>
</dbReference>
<evidence type="ECO:0000256" key="5">
    <source>
        <dbReference type="ARBA" id="ARBA00023155"/>
    </source>
</evidence>
<feature type="region of interest" description="Disordered" evidence="11">
    <location>
        <begin position="242"/>
        <end position="293"/>
    </location>
</feature>
<dbReference type="STRING" id="7574.A0A1S3ICZ4"/>
<keyword evidence="2" id="KW-0217">Developmental protein</keyword>
<evidence type="ECO:0000256" key="2">
    <source>
        <dbReference type="ARBA" id="ARBA00022473"/>
    </source>
</evidence>
<evidence type="ECO:0000313" key="16">
    <source>
        <dbReference type="RefSeq" id="XP_013396130.1"/>
    </source>
</evidence>
<keyword evidence="6" id="KW-0010">Activator</keyword>
<keyword evidence="3" id="KW-0805">Transcription regulation</keyword>
<dbReference type="Pfam" id="PF00046">
    <property type="entry name" value="Homeodomain"/>
    <property type="match status" value="1"/>
</dbReference>
<feature type="compositionally biased region" description="Gly residues" evidence="11">
    <location>
        <begin position="82"/>
        <end position="91"/>
    </location>
</feature>
<proteinExistence type="predicted"/>
<evidence type="ECO:0000256" key="8">
    <source>
        <dbReference type="ARBA" id="ARBA00023242"/>
    </source>
</evidence>
<organism evidence="13 16">
    <name type="scientific">Lingula anatina</name>
    <name type="common">Brachiopod</name>
    <name type="synonym">Lingula unguis</name>
    <dbReference type="NCBI Taxonomy" id="7574"/>
    <lineage>
        <taxon>Eukaryota</taxon>
        <taxon>Metazoa</taxon>
        <taxon>Spiralia</taxon>
        <taxon>Lophotrochozoa</taxon>
        <taxon>Brachiopoda</taxon>
        <taxon>Linguliformea</taxon>
        <taxon>Lingulata</taxon>
        <taxon>Lingulida</taxon>
        <taxon>Linguloidea</taxon>
        <taxon>Lingulidae</taxon>
        <taxon>Lingula</taxon>
    </lineage>
</organism>
<protein>
    <submittedName>
        <fullName evidence="14 15">Homeobox protein MOX-1</fullName>
    </submittedName>
</protein>
<dbReference type="GO" id="GO:0000978">
    <property type="term" value="F:RNA polymerase II cis-regulatory region sequence-specific DNA binding"/>
    <property type="evidence" value="ECO:0007669"/>
    <property type="project" value="TreeGrafter"/>
</dbReference>
<evidence type="ECO:0000313" key="14">
    <source>
        <dbReference type="RefSeq" id="XP_013396116.1"/>
    </source>
</evidence>
<dbReference type="SMART" id="SM00389">
    <property type="entry name" value="HOX"/>
    <property type="match status" value="1"/>
</dbReference>
<dbReference type="PROSITE" id="PS00027">
    <property type="entry name" value="HOMEOBOX_1"/>
    <property type="match status" value="1"/>
</dbReference>
<dbReference type="RefSeq" id="XP_013396130.1">
    <property type="nucleotide sequence ID" value="XM_013540676.1"/>
</dbReference>
<feature type="region of interest" description="Disordered" evidence="11">
    <location>
        <begin position="72"/>
        <end position="168"/>
    </location>
</feature>
<sequence length="293" mass="31823">MDQRMYMNTAPALHHYPHSLASTYSLHQTLQRPSALPTLYSGGSFAYAGTEPWGLPHPSGMTNGLSPQLTREHQEYLQSSHGSGGGGGGHVGLSSSQTRADSGSLGPYHVPPGHAHSGGLGSYSSPYDSITGSPPIRSAGSPKDVNGNSTSKSPTTSDSGASYQLDLSAKPRKERTAFTKYQIKELEKEFSVHNYLTRLRRYEIAVSLDLTERQVKVWFQNRRMKWKRVKGTQMVKDKVTGQLKPVDSLPSSVGDSITTHGQISPTASQGSQGAPYDDQHAPIQRSPFSKEQQ</sequence>
<dbReference type="Gene3D" id="1.10.10.60">
    <property type="entry name" value="Homeodomain-like"/>
    <property type="match status" value="1"/>
</dbReference>
<dbReference type="Proteomes" id="UP000085678">
    <property type="component" value="Unplaced"/>
</dbReference>
<feature type="compositionally biased region" description="Polar residues" evidence="11">
    <location>
        <begin position="122"/>
        <end position="132"/>
    </location>
</feature>
<evidence type="ECO:0000256" key="4">
    <source>
        <dbReference type="ARBA" id="ARBA00023125"/>
    </source>
</evidence>
<dbReference type="SUPFAM" id="SSF46689">
    <property type="entry name" value="Homeodomain-like"/>
    <property type="match status" value="1"/>
</dbReference>
<dbReference type="GeneID" id="106163149"/>
<keyword evidence="8 9" id="KW-0539">Nucleus</keyword>
<keyword evidence="7" id="KW-0804">Transcription</keyword>
<dbReference type="GO" id="GO:0000981">
    <property type="term" value="F:DNA-binding transcription factor activity, RNA polymerase II-specific"/>
    <property type="evidence" value="ECO:0007669"/>
    <property type="project" value="InterPro"/>
</dbReference>
<dbReference type="PROSITE" id="PS50071">
    <property type="entry name" value="HOMEOBOX_2"/>
    <property type="match status" value="1"/>
</dbReference>
<dbReference type="RefSeq" id="XP_013396124.1">
    <property type="nucleotide sequence ID" value="XM_013540670.1"/>
</dbReference>
<reference evidence="14 15" key="1">
    <citation type="submission" date="2025-04" db="UniProtKB">
        <authorList>
            <consortium name="RefSeq"/>
        </authorList>
    </citation>
    <scope>IDENTIFICATION</scope>
    <source>
        <tissue evidence="14 15">Gonads</tissue>
    </source>
</reference>
<dbReference type="PRINTS" id="PR00024">
    <property type="entry name" value="HOMEOBOX"/>
</dbReference>
<evidence type="ECO:0000256" key="7">
    <source>
        <dbReference type="ARBA" id="ARBA00023163"/>
    </source>
</evidence>
<feature type="domain" description="Homeobox" evidence="12">
    <location>
        <begin position="169"/>
        <end position="229"/>
    </location>
</feature>
<keyword evidence="13" id="KW-1185">Reference proteome</keyword>
<evidence type="ECO:0000259" key="12">
    <source>
        <dbReference type="PROSITE" id="PS50071"/>
    </source>
</evidence>
<dbReference type="InterPro" id="IPR042634">
    <property type="entry name" value="MOX-1/MOX-2"/>
</dbReference>
<gene>
    <name evidence="14 15 16" type="primary">LOC106163149</name>
</gene>
<evidence type="ECO:0000313" key="13">
    <source>
        <dbReference type="Proteomes" id="UP000085678"/>
    </source>
</evidence>
<evidence type="ECO:0000256" key="3">
    <source>
        <dbReference type="ARBA" id="ARBA00023015"/>
    </source>
</evidence>
<dbReference type="PANTHER" id="PTHR24328">
    <property type="entry name" value="HOMEOBOX PROTEIN MOX"/>
    <property type="match status" value="1"/>
</dbReference>
<evidence type="ECO:0000256" key="10">
    <source>
        <dbReference type="RuleBase" id="RU000682"/>
    </source>
</evidence>
<dbReference type="AlphaFoldDB" id="A0A1S3ICZ4"/>
<dbReference type="KEGG" id="lak:106163149"/>
<feature type="compositionally biased region" description="Polar residues" evidence="11">
    <location>
        <begin position="249"/>
        <end position="272"/>
    </location>
</feature>
<dbReference type="InterPro" id="IPR009057">
    <property type="entry name" value="Homeodomain-like_sf"/>
</dbReference>
<keyword evidence="4 9" id="KW-0238">DNA-binding</keyword>
<dbReference type="CDD" id="cd00086">
    <property type="entry name" value="homeodomain"/>
    <property type="match status" value="1"/>
</dbReference>
<dbReference type="InterPro" id="IPR017970">
    <property type="entry name" value="Homeobox_CS"/>
</dbReference>
<feature type="DNA-binding region" description="Homeobox" evidence="9">
    <location>
        <begin position="171"/>
        <end position="230"/>
    </location>
</feature>
<comment type="subcellular location">
    <subcellularLocation>
        <location evidence="1 9 10">Nucleus</location>
    </subcellularLocation>
</comment>
<accession>A0A1S3ICZ4</accession>
<dbReference type="RefSeq" id="XP_013396116.1">
    <property type="nucleotide sequence ID" value="XM_013540662.1"/>
</dbReference>
<dbReference type="OrthoDB" id="6159439at2759"/>
<evidence type="ECO:0000256" key="11">
    <source>
        <dbReference type="SAM" id="MobiDB-lite"/>
    </source>
</evidence>
<dbReference type="GO" id="GO:0045944">
    <property type="term" value="P:positive regulation of transcription by RNA polymerase II"/>
    <property type="evidence" value="ECO:0007669"/>
    <property type="project" value="InterPro"/>
</dbReference>
<evidence type="ECO:0000256" key="1">
    <source>
        <dbReference type="ARBA" id="ARBA00004123"/>
    </source>
</evidence>
<dbReference type="PANTHER" id="PTHR24328:SF7">
    <property type="entry name" value="BUTTONLESS"/>
    <property type="match status" value="1"/>
</dbReference>
<evidence type="ECO:0000256" key="6">
    <source>
        <dbReference type="ARBA" id="ARBA00023159"/>
    </source>
</evidence>
<keyword evidence="5 9" id="KW-0371">Homeobox</keyword>